<dbReference type="PANTHER" id="PTHR22914:SF45">
    <property type="entry name" value="CHITIN SYNTHASE"/>
    <property type="match status" value="1"/>
</dbReference>
<name>A0A4P9Z4N9_9FUNG</name>
<dbReference type="EMBL" id="KZ989398">
    <property type="protein sequence ID" value="RKP26540.1"/>
    <property type="molecule type" value="Genomic_DNA"/>
</dbReference>
<keyword evidence="19" id="KW-1185">Reference proteome</keyword>
<protein>
    <recommendedName>
        <fullName evidence="2">chitin synthase</fullName>
        <ecNumber evidence="2">2.4.1.16</ecNumber>
    </recommendedName>
</protein>
<keyword evidence="11" id="KW-0325">Glycoprotein</keyword>
<feature type="transmembrane region" description="Helical" evidence="15">
    <location>
        <begin position="1653"/>
        <end position="1676"/>
    </location>
</feature>
<evidence type="ECO:0000256" key="12">
    <source>
        <dbReference type="ARBA" id="ARBA00023203"/>
    </source>
</evidence>
<evidence type="ECO:0000256" key="6">
    <source>
        <dbReference type="ARBA" id="ARBA00022692"/>
    </source>
</evidence>
<feature type="transmembrane region" description="Helical" evidence="15">
    <location>
        <begin position="900"/>
        <end position="918"/>
    </location>
</feature>
<feature type="transmembrane region" description="Helical" evidence="15">
    <location>
        <begin position="1200"/>
        <end position="1222"/>
    </location>
</feature>
<evidence type="ECO:0000256" key="14">
    <source>
        <dbReference type="SAM" id="MobiDB-lite"/>
    </source>
</evidence>
<dbReference type="InterPro" id="IPR001609">
    <property type="entry name" value="Myosin_head_motor_dom-like"/>
</dbReference>
<dbReference type="CDD" id="cd14879">
    <property type="entry name" value="MYSc_Myo17"/>
    <property type="match status" value="1"/>
</dbReference>
<evidence type="ECO:0000259" key="17">
    <source>
        <dbReference type="PROSITE" id="PS51998"/>
    </source>
</evidence>
<comment type="similarity">
    <text evidence="13">Belongs to the TRAFAC class myosin-kinesin ATPase superfamily. Myosin family.</text>
</comment>
<proteinExistence type="inferred from homology"/>
<keyword evidence="3" id="KW-1003">Cell membrane</keyword>
<dbReference type="InterPro" id="IPR036961">
    <property type="entry name" value="Kinesin_motor_dom_sf"/>
</dbReference>
<feature type="region of interest" description="Disordered" evidence="14">
    <location>
        <begin position="574"/>
        <end position="635"/>
    </location>
</feature>
<dbReference type="GO" id="GO:0003774">
    <property type="term" value="F:cytoskeletal motor activity"/>
    <property type="evidence" value="ECO:0007669"/>
    <property type="project" value="UniProtKB-UniRule"/>
</dbReference>
<gene>
    <name evidence="18" type="ORF">SYNPS1DRAFT_14056</name>
</gene>
<feature type="binding site" evidence="13">
    <location>
        <begin position="114"/>
        <end position="121"/>
    </location>
    <ligand>
        <name>ATP</name>
        <dbReference type="ChEBI" id="CHEBI:30616"/>
    </ligand>
</feature>
<feature type="transmembrane region" description="Helical" evidence="15">
    <location>
        <begin position="1625"/>
        <end position="1646"/>
    </location>
</feature>
<dbReference type="Gene3D" id="1.10.10.820">
    <property type="match status" value="1"/>
</dbReference>
<keyword evidence="7 15" id="KW-1133">Transmembrane helix</keyword>
<keyword evidence="6 15" id="KW-0812">Transmembrane</keyword>
<dbReference type="GO" id="GO:0003779">
    <property type="term" value="F:actin binding"/>
    <property type="evidence" value="ECO:0007669"/>
    <property type="project" value="UniProtKB-KW"/>
</dbReference>
<dbReference type="GO" id="GO:0006031">
    <property type="term" value="P:chitin biosynthetic process"/>
    <property type="evidence" value="ECO:0007669"/>
    <property type="project" value="TreeGrafter"/>
</dbReference>
<evidence type="ECO:0000313" key="18">
    <source>
        <dbReference type="EMBL" id="RKP26540.1"/>
    </source>
</evidence>
<accession>A0A4P9Z4N9</accession>
<feature type="region of interest" description="Disordered" evidence="14">
    <location>
        <begin position="769"/>
        <end position="791"/>
    </location>
</feature>
<keyword evidence="13" id="KW-0547">Nucleotide-binding</keyword>
<keyword evidence="12 13" id="KW-0009">Actin-binding</keyword>
<evidence type="ECO:0000256" key="9">
    <source>
        <dbReference type="ARBA" id="ARBA00023136"/>
    </source>
</evidence>
<dbReference type="InterPro" id="IPR027417">
    <property type="entry name" value="P-loop_NTPase"/>
</dbReference>
<dbReference type="PROSITE" id="PS51456">
    <property type="entry name" value="MYOSIN_MOTOR"/>
    <property type="match status" value="1"/>
</dbReference>
<dbReference type="GO" id="GO:0005524">
    <property type="term" value="F:ATP binding"/>
    <property type="evidence" value="ECO:0007669"/>
    <property type="project" value="UniProtKB-UniRule"/>
</dbReference>
<keyword evidence="13" id="KW-0067">ATP-binding</keyword>
<dbReference type="GO" id="GO:0005886">
    <property type="term" value="C:plasma membrane"/>
    <property type="evidence" value="ECO:0007669"/>
    <property type="project" value="UniProtKB-SubCell"/>
</dbReference>
<keyword evidence="4" id="KW-0328">Glycosyltransferase</keyword>
<sequence length="1916" mass="214229">MTVRRGGTSSTTSLERHDLAALDALKETEVAKILNDRFSQNLLYTRLGARAIVSVNPGQPLSNVNDATCEEYVAEYRDTSGQRRILEPHLFQLTANAYLHMRRTGTDQSIVFCGETGSGKSEGKKLVFKYITMLRAQSKKETRIMRQIQSASEVIEAFGHATTVHNENASRVGTFTEIAFNDRGRVIGSKLLDYTLEKSRVAVQPAGERNFHVFYQLMGGASDEERQRWRLEDAATYAYLGRQTGVRQPTAQDATAFEGLRAALKTLGLGKKIQSQVFRCLAGILHLGSVQFTDPSRQTTEESAYVRNDEALATAAELFGLHARALEGVLTYKTQLIKSEMCTLFLNAEQCGRQRDDLARSLYGLLFSWLVEQINGKLCTESQAYFIGVLDLIGYQPDRTTRNGSGLGFENFLANFACERLHNFMLHEMFIAGSDEMGGDGVRVPRVEYVDNAPCLDLFMKPRRGLFGLMDKEASRSANIRPATDEQFLQAFNKQHSAHDNYLAVPNRHNAFAIQHFAGQATYDVDRIADKNADLLSADFVQLFRGNGGDLPGSANVFITGLFEGKSVETQTHARDDGIIVAARQSAKPTRSPSTRRMRKADDAEADDADEHDDGKGRKGARKGGKADKAGKVTGVGTQCSKGIGELVDTLEETMSWFVLCVRPNDQARPGKFDAKYVRAQVRYLQLAEIAQRRAVEYMAHFTHADFIDRYAIVLTPMGIEASRQPRAKIEAAGEIFGWSPREMCIGNKRVWLNDSAWRDLEDNLRAAENETRRRNKDGGGGGGGGGMDDNMSTYSGMTGYGGGMLAPPRALGLPGAPSVFSDDQQSYMSDDDANGSAYGDHRGGSSPYAGSSAGDYEMRRRTGGLASSAGDHGDKDVLVEQEEEEKPKMTGARRRWLCITWSLTWWIPSFCLGWCGMKRKDIRMAWREKVALCILILLACLVMLFFIIVLGKLICPRQKVYSMGELSEHGKDDSLPLTAIRGEIMNLHLVIPHAGATQKDMLKNDDYPGQDSSSQFPVQPSSLCDGADGGKSIDMALAFQNYTIQGDRTNVHDFRWYTQRATGNEATDKYTQIMTLLRRTARIAYVGWDPDDLRSMVASTNKYYVIIDKQVFDLTNYVNNNVYYLYPDGAIGRSPGNVVNFLGDDFTAIVKSNPGGDITNVFNNMYQVRQAEKNRIKVCLRNLFFVGVVDNRKSFRCQFANYMLLAVTVIMVLIIFFKFLAALQLTSRRDPEEHDRFVVCQVPCYTEGEESLKDTIDSLAVLKYDDKRKLIFIICDGMIVGSGNDRPTPRIVLDILGADPTIDPEPLSFLSLGDGIKQHNMGKVYTGLYECKGHVVPYIVVVKVGRPSERARPGNRGKRDSQLILMRFFNAVHFNSEMTPLELEMYHQIKNVIGVDPSFYEYVLMVDADTFILPDSLNRMVSAMLHDQKIIGLCGETQLANAKATWITMIQVYEYYISHHMAKAFESLFGSVTCLPGCFSMYRVRAPVKNKPLLVANQLIEEYAENRVDTLHRKNLLSLGEDRYLTTLLLKHFPTNKTAFTSDAQCRTNAPDTWSILLSQRRRWINSTVHNLFELVSLPRLCGFCCFSMRFVVFIDLFSTVVAPAAVVYIGYLIYVAATEGSEMIMISFILFGAIYGLQAIIFLLRRKWEHIGYMLISIIALPLFSFFIPIYSFWHFDDFSWGNTRLVVGDKGDKKYVAADDEKFDPRVIPRKKWSDYEQELWEVGSQHSHESRATAVTHSSHGSHRGKARADAAAPSAFGVDQSYRQSMYTIPRPVSGVFDSGYSQILPADGYAASTSPGKESQFNQSVISATMYDRPMSGAFSAYGGSMAFPQPMGSPMGSPTAPVDRDAHRAVYPSDEQILEEIRRIISTANLMTVTKKQVRDELSTFFGVDMTPRKDYINRCIEMILQGQL</sequence>
<feature type="compositionally biased region" description="Low complexity" evidence="14">
    <location>
        <begin position="815"/>
        <end position="829"/>
    </location>
</feature>
<evidence type="ECO:0000256" key="11">
    <source>
        <dbReference type="ARBA" id="ARBA00023180"/>
    </source>
</evidence>
<evidence type="ECO:0000259" key="16">
    <source>
        <dbReference type="PROSITE" id="PS51456"/>
    </source>
</evidence>
<comment type="subcellular location">
    <subcellularLocation>
        <location evidence="1">Cell membrane</location>
        <topology evidence="1">Multi-pass membrane protein</topology>
    </subcellularLocation>
</comment>
<feature type="domain" description="DEK-C" evidence="17">
    <location>
        <begin position="1858"/>
        <end position="1913"/>
    </location>
</feature>
<dbReference type="SUPFAM" id="SSF109715">
    <property type="entry name" value="DEK C-terminal domain"/>
    <property type="match status" value="1"/>
</dbReference>
<dbReference type="InterPro" id="IPR029044">
    <property type="entry name" value="Nucleotide-diphossugar_trans"/>
</dbReference>
<feature type="region of interest" description="Disordered" evidence="14">
    <location>
        <begin position="815"/>
        <end position="886"/>
    </location>
</feature>
<dbReference type="PANTHER" id="PTHR22914">
    <property type="entry name" value="CHITIN SYNTHASE"/>
    <property type="match status" value="1"/>
</dbReference>
<dbReference type="GO" id="GO:0016459">
    <property type="term" value="C:myosin complex"/>
    <property type="evidence" value="ECO:0007669"/>
    <property type="project" value="UniProtKB-KW"/>
</dbReference>
<dbReference type="CDD" id="cd04190">
    <property type="entry name" value="Chitin_synth_C"/>
    <property type="match status" value="1"/>
</dbReference>
<dbReference type="SMART" id="SM00242">
    <property type="entry name" value="MYSc"/>
    <property type="match status" value="1"/>
</dbReference>
<feature type="compositionally biased region" description="Low complexity" evidence="14">
    <location>
        <begin position="845"/>
        <end position="855"/>
    </location>
</feature>
<keyword evidence="8 13" id="KW-0518">Myosin</keyword>
<dbReference type="Gene3D" id="1.20.58.530">
    <property type="match status" value="1"/>
</dbReference>
<dbReference type="Gene3D" id="3.90.550.10">
    <property type="entry name" value="Spore Coat Polysaccharide Biosynthesis Protein SpsA, Chain A"/>
    <property type="match status" value="1"/>
</dbReference>
<dbReference type="SUPFAM" id="SSF53448">
    <property type="entry name" value="Nucleotide-diphospho-sugar transferases"/>
    <property type="match status" value="1"/>
</dbReference>
<dbReference type="InterPro" id="IPR014876">
    <property type="entry name" value="DEK_C"/>
</dbReference>
<evidence type="ECO:0000313" key="19">
    <source>
        <dbReference type="Proteomes" id="UP000278143"/>
    </source>
</evidence>
<dbReference type="Proteomes" id="UP000278143">
    <property type="component" value="Unassembled WGS sequence"/>
</dbReference>
<feature type="domain" description="Myosin motor" evidence="16">
    <location>
        <begin position="14"/>
        <end position="766"/>
    </location>
</feature>
<dbReference type="GO" id="GO:0030428">
    <property type="term" value="C:cell septum"/>
    <property type="evidence" value="ECO:0007669"/>
    <property type="project" value="TreeGrafter"/>
</dbReference>
<evidence type="ECO:0000256" key="8">
    <source>
        <dbReference type="ARBA" id="ARBA00023123"/>
    </source>
</evidence>
<dbReference type="PRINTS" id="PR00193">
    <property type="entry name" value="MYOSINHEAVY"/>
</dbReference>
<dbReference type="SUPFAM" id="SSF52540">
    <property type="entry name" value="P-loop containing nucleoside triphosphate hydrolases"/>
    <property type="match status" value="1"/>
</dbReference>
<evidence type="ECO:0000256" key="15">
    <source>
        <dbReference type="SAM" id="Phobius"/>
    </source>
</evidence>
<organism evidence="18 19">
    <name type="scientific">Syncephalis pseudoplumigaleata</name>
    <dbReference type="NCBI Taxonomy" id="1712513"/>
    <lineage>
        <taxon>Eukaryota</taxon>
        <taxon>Fungi</taxon>
        <taxon>Fungi incertae sedis</taxon>
        <taxon>Zoopagomycota</taxon>
        <taxon>Zoopagomycotina</taxon>
        <taxon>Zoopagomycetes</taxon>
        <taxon>Zoopagales</taxon>
        <taxon>Piptocephalidaceae</taxon>
        <taxon>Syncephalis</taxon>
    </lineage>
</organism>
<dbReference type="InterPro" id="IPR004835">
    <property type="entry name" value="Chitin_synth"/>
</dbReference>
<evidence type="ECO:0000256" key="10">
    <source>
        <dbReference type="ARBA" id="ARBA00023175"/>
    </source>
</evidence>
<dbReference type="Gene3D" id="3.40.850.10">
    <property type="entry name" value="Kinesin motor domain"/>
    <property type="match status" value="1"/>
</dbReference>
<dbReference type="Gene3D" id="1.10.10.60">
    <property type="entry name" value="Homeodomain-like"/>
    <property type="match status" value="1"/>
</dbReference>
<dbReference type="Pfam" id="PF08766">
    <property type="entry name" value="DEK_C"/>
    <property type="match status" value="1"/>
</dbReference>
<dbReference type="PROSITE" id="PS51998">
    <property type="entry name" value="DEK_C"/>
    <property type="match status" value="1"/>
</dbReference>
<feature type="compositionally biased region" description="Gly residues" evidence="14">
    <location>
        <begin position="779"/>
        <end position="788"/>
    </location>
</feature>
<dbReference type="Pfam" id="PF03142">
    <property type="entry name" value="Chitin_synth_2"/>
    <property type="match status" value="1"/>
</dbReference>
<evidence type="ECO:0000256" key="1">
    <source>
        <dbReference type="ARBA" id="ARBA00004651"/>
    </source>
</evidence>
<dbReference type="InterPro" id="IPR036037">
    <property type="entry name" value="MYSc_Myo17"/>
</dbReference>
<feature type="region of interest" description="Actin-binding" evidence="13">
    <location>
        <begin position="644"/>
        <end position="666"/>
    </location>
</feature>
<evidence type="ECO:0000256" key="4">
    <source>
        <dbReference type="ARBA" id="ARBA00022676"/>
    </source>
</evidence>
<dbReference type="Gene3D" id="1.20.120.720">
    <property type="entry name" value="Myosin VI head, motor domain, U50 subdomain"/>
    <property type="match status" value="1"/>
</dbReference>
<dbReference type="Pfam" id="PF00063">
    <property type="entry name" value="Myosin_head"/>
    <property type="match status" value="1"/>
</dbReference>
<evidence type="ECO:0000256" key="13">
    <source>
        <dbReference type="PROSITE-ProRule" id="PRU00782"/>
    </source>
</evidence>
<feature type="transmembrane region" description="Helical" evidence="15">
    <location>
        <begin position="1598"/>
        <end position="1619"/>
    </location>
</feature>
<keyword evidence="9 15" id="KW-0472">Membrane</keyword>
<feature type="transmembrane region" description="Helical" evidence="15">
    <location>
        <begin position="930"/>
        <end position="951"/>
    </location>
</feature>
<evidence type="ECO:0000256" key="7">
    <source>
        <dbReference type="ARBA" id="ARBA00022989"/>
    </source>
</evidence>
<dbReference type="GO" id="GO:0031505">
    <property type="term" value="P:fungal-type cell wall organization"/>
    <property type="evidence" value="ECO:0007669"/>
    <property type="project" value="TreeGrafter"/>
</dbReference>
<keyword evidence="5" id="KW-0808">Transferase</keyword>
<reference evidence="19" key="1">
    <citation type="journal article" date="2018" name="Nat. Microbiol.">
        <title>Leveraging single-cell genomics to expand the fungal tree of life.</title>
        <authorList>
            <person name="Ahrendt S.R."/>
            <person name="Quandt C.A."/>
            <person name="Ciobanu D."/>
            <person name="Clum A."/>
            <person name="Salamov A."/>
            <person name="Andreopoulos B."/>
            <person name="Cheng J.F."/>
            <person name="Woyke T."/>
            <person name="Pelin A."/>
            <person name="Henrissat B."/>
            <person name="Reynolds N.K."/>
            <person name="Benny G.L."/>
            <person name="Smith M.E."/>
            <person name="James T.Y."/>
            <person name="Grigoriev I.V."/>
        </authorList>
    </citation>
    <scope>NUCLEOTIDE SEQUENCE [LARGE SCALE GENOMIC DNA]</scope>
    <source>
        <strain evidence="19">Benny S71-1</strain>
    </source>
</reference>
<evidence type="ECO:0000256" key="5">
    <source>
        <dbReference type="ARBA" id="ARBA00022679"/>
    </source>
</evidence>
<dbReference type="GO" id="GO:0004100">
    <property type="term" value="F:chitin synthase activity"/>
    <property type="evidence" value="ECO:0007669"/>
    <property type="project" value="UniProtKB-EC"/>
</dbReference>
<keyword evidence="10 13" id="KW-0505">Motor protein</keyword>
<dbReference type="EC" id="2.4.1.16" evidence="2"/>
<dbReference type="OrthoDB" id="370884at2759"/>
<evidence type="ECO:0000256" key="3">
    <source>
        <dbReference type="ARBA" id="ARBA00022475"/>
    </source>
</evidence>
<evidence type="ECO:0000256" key="2">
    <source>
        <dbReference type="ARBA" id="ARBA00012543"/>
    </source>
</evidence>